<evidence type="ECO:0000313" key="3">
    <source>
        <dbReference type="Proteomes" id="UP000235803"/>
    </source>
</evidence>
<proteinExistence type="predicted"/>
<protein>
    <submittedName>
        <fullName evidence="2">Uncharacterized protein</fullName>
    </submittedName>
</protein>
<dbReference type="AlphaFoldDB" id="A0A2N7TWA1"/>
<feature type="compositionally biased region" description="Basic and acidic residues" evidence="1">
    <location>
        <begin position="32"/>
        <end position="49"/>
    </location>
</feature>
<accession>A0A2N7TWA1</accession>
<name>A0A2N7TWA1_9GAMM</name>
<dbReference type="EMBL" id="PNRF01000044">
    <property type="protein sequence ID" value="PMR72463.1"/>
    <property type="molecule type" value="Genomic_DNA"/>
</dbReference>
<gene>
    <name evidence="2" type="ORF">C1H69_20950</name>
</gene>
<evidence type="ECO:0000313" key="2">
    <source>
        <dbReference type="EMBL" id="PMR72463.1"/>
    </source>
</evidence>
<comment type="caution">
    <text evidence="2">The sequence shown here is derived from an EMBL/GenBank/DDBJ whole genome shotgun (WGS) entry which is preliminary data.</text>
</comment>
<reference evidence="2 3" key="1">
    <citation type="submission" date="2018-01" db="EMBL/GenBank/DDBJ databases">
        <title>Halomonas endophytica sp. nov., isolated from storage liquid in the stems of Populus euphratica.</title>
        <authorList>
            <person name="Chen C."/>
        </authorList>
    </citation>
    <scope>NUCLEOTIDE SEQUENCE [LARGE SCALE GENOMIC DNA]</scope>
    <source>
        <strain evidence="2 3">MC28</strain>
    </source>
</reference>
<dbReference type="Proteomes" id="UP000235803">
    <property type="component" value="Unassembled WGS sequence"/>
</dbReference>
<keyword evidence="3" id="KW-1185">Reference proteome</keyword>
<organism evidence="2 3">
    <name type="scientific">Billgrantia endophytica</name>
    <dbReference type="NCBI Taxonomy" id="2033802"/>
    <lineage>
        <taxon>Bacteria</taxon>
        <taxon>Pseudomonadati</taxon>
        <taxon>Pseudomonadota</taxon>
        <taxon>Gammaproteobacteria</taxon>
        <taxon>Oceanospirillales</taxon>
        <taxon>Halomonadaceae</taxon>
        <taxon>Billgrantia</taxon>
    </lineage>
</organism>
<feature type="region of interest" description="Disordered" evidence="1">
    <location>
        <begin position="32"/>
        <end position="64"/>
    </location>
</feature>
<evidence type="ECO:0000256" key="1">
    <source>
        <dbReference type="SAM" id="MobiDB-lite"/>
    </source>
</evidence>
<sequence>MIEYRKTSRRELEERILFLQLTLTTLKEQLDAQHSLDDGSPRGRDDRPPACRPPATPTSDCFETPLAIAAG</sequence>